<dbReference type="Proteomes" id="UP001500804">
    <property type="component" value="Unassembled WGS sequence"/>
</dbReference>
<dbReference type="EMBL" id="BAABJO010000008">
    <property type="protein sequence ID" value="GAA5120238.1"/>
    <property type="molecule type" value="Genomic_DNA"/>
</dbReference>
<gene>
    <name evidence="2" type="ORF">GCM10023320_27230</name>
</gene>
<proteinExistence type="predicted"/>
<feature type="compositionally biased region" description="Polar residues" evidence="1">
    <location>
        <begin position="1"/>
        <end position="15"/>
    </location>
</feature>
<sequence>MSEQAVRTFYTSSSRPLPGTGRTTPDGMRGRYLAAPLTGGRAPNGPPAMRRHRGRWETSSSGRPRWPQIVLHDREVSTPLRAPIPPVATLAEMRRFSPWPGSGIGGFRVDTS</sequence>
<protein>
    <submittedName>
        <fullName evidence="2">Uncharacterized protein</fullName>
    </submittedName>
</protein>
<accession>A0ABP9NHV1</accession>
<evidence type="ECO:0000313" key="2">
    <source>
        <dbReference type="EMBL" id="GAA5120238.1"/>
    </source>
</evidence>
<evidence type="ECO:0000313" key="3">
    <source>
        <dbReference type="Proteomes" id="UP001500804"/>
    </source>
</evidence>
<name>A0ABP9NHV1_9PSEU</name>
<feature type="region of interest" description="Disordered" evidence="1">
    <location>
        <begin position="1"/>
        <end position="67"/>
    </location>
</feature>
<comment type="caution">
    <text evidence="2">The sequence shown here is derived from an EMBL/GenBank/DDBJ whole genome shotgun (WGS) entry which is preliminary data.</text>
</comment>
<keyword evidence="3" id="KW-1185">Reference proteome</keyword>
<organism evidence="2 3">
    <name type="scientific">Pseudonocardia adelaidensis</name>
    <dbReference type="NCBI Taxonomy" id="648754"/>
    <lineage>
        <taxon>Bacteria</taxon>
        <taxon>Bacillati</taxon>
        <taxon>Actinomycetota</taxon>
        <taxon>Actinomycetes</taxon>
        <taxon>Pseudonocardiales</taxon>
        <taxon>Pseudonocardiaceae</taxon>
        <taxon>Pseudonocardia</taxon>
    </lineage>
</organism>
<evidence type="ECO:0000256" key="1">
    <source>
        <dbReference type="SAM" id="MobiDB-lite"/>
    </source>
</evidence>
<reference evidence="3" key="1">
    <citation type="journal article" date="2019" name="Int. J. Syst. Evol. Microbiol.">
        <title>The Global Catalogue of Microorganisms (GCM) 10K type strain sequencing project: providing services to taxonomists for standard genome sequencing and annotation.</title>
        <authorList>
            <consortium name="The Broad Institute Genomics Platform"/>
            <consortium name="The Broad Institute Genome Sequencing Center for Infectious Disease"/>
            <person name="Wu L."/>
            <person name="Ma J."/>
        </authorList>
    </citation>
    <scope>NUCLEOTIDE SEQUENCE [LARGE SCALE GENOMIC DNA]</scope>
    <source>
        <strain evidence="3">JCM 18302</strain>
    </source>
</reference>